<dbReference type="Gene3D" id="3.40.190.10">
    <property type="entry name" value="Periplasmic binding protein-like II"/>
    <property type="match status" value="1"/>
</dbReference>
<gene>
    <name evidence="5" type="ORF">EUA93_01760</name>
</gene>
<dbReference type="InterPro" id="IPR006059">
    <property type="entry name" value="SBP"/>
</dbReference>
<feature type="signal peptide" evidence="4">
    <location>
        <begin position="1"/>
        <end position="22"/>
    </location>
</feature>
<dbReference type="PANTHER" id="PTHR30061">
    <property type="entry name" value="MALTOSE-BINDING PERIPLASMIC PROTEIN"/>
    <property type="match status" value="1"/>
</dbReference>
<evidence type="ECO:0000256" key="1">
    <source>
        <dbReference type="ARBA" id="ARBA00008520"/>
    </source>
</evidence>
<keyword evidence="3 4" id="KW-0732">Signal</keyword>
<dbReference type="EMBL" id="SDWT01000001">
    <property type="protein sequence ID" value="RYB93188.1"/>
    <property type="molecule type" value="Genomic_DNA"/>
</dbReference>
<evidence type="ECO:0000256" key="3">
    <source>
        <dbReference type="ARBA" id="ARBA00022729"/>
    </source>
</evidence>
<dbReference type="RefSeq" id="WP_129398205.1">
    <property type="nucleotide sequence ID" value="NZ_SDWT01000001.1"/>
</dbReference>
<dbReference type="PROSITE" id="PS51257">
    <property type="entry name" value="PROKAR_LIPOPROTEIN"/>
    <property type="match status" value="1"/>
</dbReference>
<dbReference type="PANTHER" id="PTHR30061:SF50">
    <property type="entry name" value="MALTOSE_MALTODEXTRIN-BINDING PERIPLASMIC PROTEIN"/>
    <property type="match status" value="1"/>
</dbReference>
<name>A0A4Q2RW70_9ACTN</name>
<evidence type="ECO:0000256" key="4">
    <source>
        <dbReference type="SAM" id="SignalP"/>
    </source>
</evidence>
<sequence>MKHLHRTGPAAALAVAASLALAACGGGSGFDDSSDPSTDGGGGGEAIQILIGSSGDAETQAVEEAVAAWSEESGTEATVQAATDLAQELSQGFTSNNPPDVFYVSTDALAGYAANGSLLAYGDQLANADDFYPTLVDAFTIDDQFYCAPKDFSTLGLVINTRLWKDAGLTDADVPTTWDELADVAETLTQGKVVGLTFGPEYQRVGSFFPQAGGSMVSEDGSEATVDSPENLEALDFVQQMMDDGVASYSSTLGAGWGGEAFGKELAAMTIEGNWIAGAMQNDFPDVDYTVAELPEGPAGPGTLAFTNCWGIAAQSGNQDDAVSLVEYLTQADQQLTFADAFGVIPSVQSAAESYAADRPEFQPFVAGAEYAQNPPAQEGAADVIADFNAQLEGLEGGDPQAILESVQQSMQAVVGQ</sequence>
<comment type="caution">
    <text evidence="5">The sequence shown here is derived from an EMBL/GenBank/DDBJ whole genome shotgun (WGS) entry which is preliminary data.</text>
</comment>
<proteinExistence type="inferred from homology"/>
<protein>
    <submittedName>
        <fullName evidence="5">Extracellular solute-binding protein</fullName>
    </submittedName>
</protein>
<evidence type="ECO:0000256" key="2">
    <source>
        <dbReference type="ARBA" id="ARBA00022448"/>
    </source>
</evidence>
<reference evidence="5 6" key="1">
    <citation type="submission" date="2019-01" db="EMBL/GenBank/DDBJ databases">
        <title>Novel species of Nocardioides.</title>
        <authorList>
            <person name="Liu Q."/>
            <person name="Xin Y.-H."/>
        </authorList>
    </citation>
    <scope>NUCLEOTIDE SEQUENCE [LARGE SCALE GENOMIC DNA]</scope>
    <source>
        <strain evidence="5 6">CGMCC 4.6882</strain>
    </source>
</reference>
<accession>A0A4Q2RW70</accession>
<dbReference type="GO" id="GO:1901982">
    <property type="term" value="F:maltose binding"/>
    <property type="evidence" value="ECO:0007669"/>
    <property type="project" value="TreeGrafter"/>
</dbReference>
<dbReference type="GO" id="GO:0042956">
    <property type="term" value="P:maltodextrin transmembrane transport"/>
    <property type="evidence" value="ECO:0007669"/>
    <property type="project" value="TreeGrafter"/>
</dbReference>
<feature type="chain" id="PRO_5020795037" evidence="4">
    <location>
        <begin position="23"/>
        <end position="417"/>
    </location>
</feature>
<dbReference type="GO" id="GO:0055052">
    <property type="term" value="C:ATP-binding cassette (ABC) transporter complex, substrate-binding subunit-containing"/>
    <property type="evidence" value="ECO:0007669"/>
    <property type="project" value="TreeGrafter"/>
</dbReference>
<keyword evidence="6" id="KW-1185">Reference proteome</keyword>
<dbReference type="AlphaFoldDB" id="A0A4Q2RW70"/>
<dbReference type="OrthoDB" id="1650177at2"/>
<dbReference type="Proteomes" id="UP000294071">
    <property type="component" value="Unassembled WGS sequence"/>
</dbReference>
<organism evidence="5 6">
    <name type="scientific">Nocardioides oleivorans</name>
    <dbReference type="NCBI Taxonomy" id="273676"/>
    <lineage>
        <taxon>Bacteria</taxon>
        <taxon>Bacillati</taxon>
        <taxon>Actinomycetota</taxon>
        <taxon>Actinomycetes</taxon>
        <taxon>Propionibacteriales</taxon>
        <taxon>Nocardioidaceae</taxon>
        <taxon>Nocardioides</taxon>
    </lineage>
</organism>
<keyword evidence="2" id="KW-0813">Transport</keyword>
<evidence type="ECO:0000313" key="5">
    <source>
        <dbReference type="EMBL" id="RYB93188.1"/>
    </source>
</evidence>
<dbReference type="GO" id="GO:0015768">
    <property type="term" value="P:maltose transport"/>
    <property type="evidence" value="ECO:0007669"/>
    <property type="project" value="TreeGrafter"/>
</dbReference>
<dbReference type="SUPFAM" id="SSF53850">
    <property type="entry name" value="Periplasmic binding protein-like II"/>
    <property type="match status" value="1"/>
</dbReference>
<dbReference type="Pfam" id="PF13416">
    <property type="entry name" value="SBP_bac_8"/>
    <property type="match status" value="1"/>
</dbReference>
<evidence type="ECO:0000313" key="6">
    <source>
        <dbReference type="Proteomes" id="UP000294071"/>
    </source>
</evidence>
<comment type="similarity">
    <text evidence="1">Belongs to the bacterial solute-binding protein 1 family.</text>
</comment>